<evidence type="ECO:0000256" key="1">
    <source>
        <dbReference type="SAM" id="Phobius"/>
    </source>
</evidence>
<keyword evidence="1" id="KW-0812">Transmembrane</keyword>
<reference evidence="3" key="1">
    <citation type="submission" date="2016-06" db="EMBL/GenBank/DDBJ databases">
        <title>Parallel loss of symbiosis genes in relatives of nitrogen-fixing non-legume Parasponia.</title>
        <authorList>
            <person name="Van Velzen R."/>
            <person name="Holmer R."/>
            <person name="Bu F."/>
            <person name="Rutten L."/>
            <person name="Van Zeijl A."/>
            <person name="Liu W."/>
            <person name="Santuari L."/>
            <person name="Cao Q."/>
            <person name="Sharma T."/>
            <person name="Shen D."/>
            <person name="Roswanjaya Y."/>
            <person name="Wardhani T."/>
            <person name="Kalhor M.S."/>
            <person name="Jansen J."/>
            <person name="Van den Hoogen J."/>
            <person name="Gungor B."/>
            <person name="Hartog M."/>
            <person name="Hontelez J."/>
            <person name="Verver J."/>
            <person name="Yang W.-C."/>
            <person name="Schijlen E."/>
            <person name="Repin R."/>
            <person name="Schilthuizen M."/>
            <person name="Schranz E."/>
            <person name="Heidstra R."/>
            <person name="Miyata K."/>
            <person name="Fedorova E."/>
            <person name="Kohlen W."/>
            <person name="Bisseling T."/>
            <person name="Smit S."/>
            <person name="Geurts R."/>
        </authorList>
    </citation>
    <scope>NUCLEOTIDE SEQUENCE [LARGE SCALE GENOMIC DNA]</scope>
    <source>
        <strain evidence="3">cv. RG33-2</strain>
    </source>
</reference>
<keyword evidence="1" id="KW-1133">Transmembrane helix</keyword>
<accession>A0A2P5CY03</accession>
<organism evidence="2 3">
    <name type="scientific">Trema orientale</name>
    <name type="common">Charcoal tree</name>
    <name type="synonym">Celtis orientalis</name>
    <dbReference type="NCBI Taxonomy" id="63057"/>
    <lineage>
        <taxon>Eukaryota</taxon>
        <taxon>Viridiplantae</taxon>
        <taxon>Streptophyta</taxon>
        <taxon>Embryophyta</taxon>
        <taxon>Tracheophyta</taxon>
        <taxon>Spermatophyta</taxon>
        <taxon>Magnoliopsida</taxon>
        <taxon>eudicotyledons</taxon>
        <taxon>Gunneridae</taxon>
        <taxon>Pentapetalae</taxon>
        <taxon>rosids</taxon>
        <taxon>fabids</taxon>
        <taxon>Rosales</taxon>
        <taxon>Cannabaceae</taxon>
        <taxon>Trema</taxon>
    </lineage>
</organism>
<dbReference type="STRING" id="63057.A0A2P5CY03"/>
<dbReference type="PANTHER" id="PTHR31210">
    <property type="entry name" value="OS06G0731900 PROTEIN"/>
    <property type="match status" value="1"/>
</dbReference>
<dbReference type="OrthoDB" id="9985979at2759"/>
<protein>
    <recommendedName>
        <fullName evidence="4">Lysine ketoglutarate reductase trans-splicing-like protein</fullName>
    </recommendedName>
</protein>
<dbReference type="Proteomes" id="UP000237000">
    <property type="component" value="Unassembled WGS sequence"/>
</dbReference>
<keyword evidence="1" id="KW-0472">Membrane</keyword>
<gene>
    <name evidence="2" type="ORF">TorRG33x02_269310</name>
</gene>
<keyword evidence="3" id="KW-1185">Reference proteome</keyword>
<feature type="transmembrane region" description="Helical" evidence="1">
    <location>
        <begin position="9"/>
        <end position="32"/>
    </location>
</feature>
<dbReference type="Pfam" id="PF05212">
    <property type="entry name" value="DUF707"/>
    <property type="match status" value="2"/>
</dbReference>
<evidence type="ECO:0000313" key="2">
    <source>
        <dbReference type="EMBL" id="PON65932.1"/>
    </source>
</evidence>
<sequence length="331" mass="38774">MENKQLRPFYCIFVSAVVLFSAAFIWSAIFVIDNKESFSAWKLRTTRCDNCETQRWPHEIDALPRGIVRRTSDLLMQPLWGPRNKKNPKISSNLLAMAVGIKLKENVNKIVNKFLKSNFVVMLFHYDGNVNDWKDLEWSARAIHVSAINQTKWWFAKRFMHPDIIPDYSYIFLWDEDLGVENFHVDRYLSIVKEEGLQISQPALDLNKSEVHHDITVRVSEQRVHRWVEMMAPVFSTASWRCAWHLIQGDRTKKVGVVDSEYIIHYGLPTLGGSEPDNKAQAQSTQSDARTEVRKLSFTELEIFKHRWFKAIKEDGYWKKTYQKPPQKQAI</sequence>
<dbReference type="InterPro" id="IPR007877">
    <property type="entry name" value="DUF707"/>
</dbReference>
<dbReference type="AlphaFoldDB" id="A0A2P5CY03"/>
<dbReference type="InParanoid" id="A0A2P5CY03"/>
<evidence type="ECO:0000313" key="3">
    <source>
        <dbReference type="Proteomes" id="UP000237000"/>
    </source>
</evidence>
<proteinExistence type="predicted"/>
<dbReference type="PANTHER" id="PTHR31210:SF8">
    <property type="entry name" value="DUF707 DOMAIN-CONTAINING PROTEIN"/>
    <property type="match status" value="1"/>
</dbReference>
<dbReference type="EMBL" id="JXTC01000316">
    <property type="protein sequence ID" value="PON65932.1"/>
    <property type="molecule type" value="Genomic_DNA"/>
</dbReference>
<name>A0A2P5CY03_TREOI</name>
<comment type="caution">
    <text evidence="2">The sequence shown here is derived from an EMBL/GenBank/DDBJ whole genome shotgun (WGS) entry which is preliminary data.</text>
</comment>
<evidence type="ECO:0008006" key="4">
    <source>
        <dbReference type="Google" id="ProtNLM"/>
    </source>
</evidence>